<dbReference type="Pfam" id="PF02810">
    <property type="entry name" value="SEC-C"/>
    <property type="match status" value="1"/>
</dbReference>
<organism evidence="1 2">
    <name type="scientific">Paenibacillus yanchengensis</name>
    <dbReference type="NCBI Taxonomy" id="2035833"/>
    <lineage>
        <taxon>Bacteria</taxon>
        <taxon>Bacillati</taxon>
        <taxon>Bacillota</taxon>
        <taxon>Bacilli</taxon>
        <taxon>Bacillales</taxon>
        <taxon>Paenibacillaceae</taxon>
        <taxon>Paenibacillus</taxon>
    </lineage>
</organism>
<reference evidence="2" key="1">
    <citation type="journal article" date="2019" name="Int. J. Syst. Evol. Microbiol.">
        <title>The Global Catalogue of Microorganisms (GCM) 10K type strain sequencing project: providing services to taxonomists for standard genome sequencing and annotation.</title>
        <authorList>
            <consortium name="The Broad Institute Genomics Platform"/>
            <consortium name="The Broad Institute Genome Sequencing Center for Infectious Disease"/>
            <person name="Wu L."/>
            <person name="Ma J."/>
        </authorList>
    </citation>
    <scope>NUCLEOTIDE SEQUENCE [LARGE SCALE GENOMIC DNA]</scope>
    <source>
        <strain evidence="2">GH52</strain>
    </source>
</reference>
<evidence type="ECO:0000313" key="2">
    <source>
        <dbReference type="Proteomes" id="UP001597362"/>
    </source>
</evidence>
<comment type="caution">
    <text evidence="1">The sequence shown here is derived from an EMBL/GenBank/DDBJ whole genome shotgun (WGS) entry which is preliminary data.</text>
</comment>
<protein>
    <submittedName>
        <fullName evidence="1">SEC-C metal-binding domain-containing protein</fullName>
    </submittedName>
</protein>
<keyword evidence="2" id="KW-1185">Reference proteome</keyword>
<sequence length="403" mass="47379">MEELEQLKYELNVETALKVEPTTALSTTLQHYAKVRLNEWASLFKVNGRSKMNKEQLAQALVPYMADPNLLCRLFIILSDNEWKFFERLLDNQLVVQENTVSPKDYITLQTWGIIHLFHHEQRIYSVVSEEVFEGWKLVDQRLLKQQRQQYILIHRYICAFANLYGAFKIEQVVEVFNKQQAKQITIKEAAKVLVESMDTNQHYSAIGEYIVHSYFIEQSQEQKLDPNELQLADILMRRSGKPWYTPDAAELLRYSDVYYYEITPQLTALYDYLKMYMIDDEVVLENLLDEMQYRCAMEQPMQEVMHVFLNYDIHFDMHEQLQLVVALVNEVYNNTRIWSNAGYTPRELYELYEQPSSNKQTHGAPNSLLRSTTVQVDKKLKIGRNDPCPCGSGKKYKKCCSA</sequence>
<dbReference type="SUPFAM" id="SSF103642">
    <property type="entry name" value="Sec-C motif"/>
    <property type="match status" value="1"/>
</dbReference>
<gene>
    <name evidence="1" type="ORF">ACFSJH_03120</name>
</gene>
<dbReference type="InterPro" id="IPR004027">
    <property type="entry name" value="SEC_C_motif"/>
</dbReference>
<evidence type="ECO:0000313" key="1">
    <source>
        <dbReference type="EMBL" id="MFD2114739.1"/>
    </source>
</evidence>
<dbReference type="PANTHER" id="PTHR33747:SF1">
    <property type="entry name" value="ADENYLATE CYCLASE-ASSOCIATED CAP C-TERMINAL DOMAIN-CONTAINING PROTEIN"/>
    <property type="match status" value="1"/>
</dbReference>
<proteinExistence type="predicted"/>
<name>A0ABW4YH73_9BACL</name>
<dbReference type="PANTHER" id="PTHR33747">
    <property type="entry name" value="UPF0225 PROTEIN SCO1677"/>
    <property type="match status" value="1"/>
</dbReference>
<dbReference type="RefSeq" id="WP_377769755.1">
    <property type="nucleotide sequence ID" value="NZ_JBHUHO010000008.1"/>
</dbReference>
<dbReference type="Proteomes" id="UP001597362">
    <property type="component" value="Unassembled WGS sequence"/>
</dbReference>
<dbReference type="Gene3D" id="3.10.450.50">
    <property type="match status" value="1"/>
</dbReference>
<accession>A0ABW4YH73</accession>
<dbReference type="EMBL" id="JBHUHO010000008">
    <property type="protein sequence ID" value="MFD2114739.1"/>
    <property type="molecule type" value="Genomic_DNA"/>
</dbReference>